<organism evidence="1 2">
    <name type="scientific">Alkanindiges illinoisensis</name>
    <dbReference type="NCBI Taxonomy" id="197183"/>
    <lineage>
        <taxon>Bacteria</taxon>
        <taxon>Pseudomonadati</taxon>
        <taxon>Pseudomonadota</taxon>
        <taxon>Gammaproteobacteria</taxon>
        <taxon>Moraxellales</taxon>
        <taxon>Moraxellaceae</taxon>
        <taxon>Alkanindiges</taxon>
    </lineage>
</organism>
<evidence type="ECO:0000313" key="2">
    <source>
        <dbReference type="Proteomes" id="UP000297834"/>
    </source>
</evidence>
<dbReference type="EMBL" id="SNTY01000026">
    <property type="protein sequence ID" value="TEU26475.1"/>
    <property type="molecule type" value="Genomic_DNA"/>
</dbReference>
<gene>
    <name evidence="1" type="ORF">E2B99_08030</name>
</gene>
<proteinExistence type="predicted"/>
<protein>
    <submittedName>
        <fullName evidence="1">Uncharacterized protein</fullName>
    </submittedName>
</protein>
<dbReference type="RefSeq" id="WP_134244437.1">
    <property type="nucleotide sequence ID" value="NZ_SNTY01000026.1"/>
</dbReference>
<dbReference type="STRING" id="1120977.GCA_000619845_02889"/>
<dbReference type="AlphaFoldDB" id="A0A4Y7XBM8"/>
<accession>A0A4Y7XBM8</accession>
<evidence type="ECO:0000313" key="1">
    <source>
        <dbReference type="EMBL" id="TEU26475.1"/>
    </source>
</evidence>
<reference evidence="1 2" key="1">
    <citation type="submission" date="2019-03" db="EMBL/GenBank/DDBJ databases">
        <title>Alkanindiges illinoisensis: a potential pathogenic isolated from ascites of a gastric cancer patient with abdominal metastasis.</title>
        <authorList>
            <person name="Hu X."/>
            <person name="Yang B."/>
            <person name="Yan X."/>
            <person name="Lin L."/>
            <person name="Zhao H."/>
            <person name="Zhou F."/>
            <person name="Su B."/>
            <person name="Chen J."/>
            <person name="Rui Y."/>
            <person name="Wang Q."/>
            <person name="Zheng L."/>
        </authorList>
    </citation>
    <scope>NUCLEOTIDE SEQUENCE [LARGE SCALE GENOMIC DNA]</scope>
    <source>
        <strain evidence="1 2">NFYY 23406</strain>
    </source>
</reference>
<name>A0A4Y7XBM8_9GAMM</name>
<dbReference type="OrthoDB" id="9831898at2"/>
<keyword evidence="2" id="KW-1185">Reference proteome</keyword>
<comment type="caution">
    <text evidence="1">The sequence shown here is derived from an EMBL/GenBank/DDBJ whole genome shotgun (WGS) entry which is preliminary data.</text>
</comment>
<dbReference type="Proteomes" id="UP000297834">
    <property type="component" value="Unassembled WGS sequence"/>
</dbReference>
<sequence length="137" mass="15775">MNNPLIKLLLLLGCTLSLNLYAKDNWVKLWLSKGLLAYMSVDHIYPQDSNAKLVNAWVKFEQVNNKDYLLMLYQFDCTEKSFDILQVDKYTADNEFQSRISSKPEDKSLKSFLSPNDKALESSYNIACDYAKAHPLP</sequence>